<organism evidence="4 5">
    <name type="scientific">Mucilaginibacter agri</name>
    <dbReference type="NCBI Taxonomy" id="2695265"/>
    <lineage>
        <taxon>Bacteria</taxon>
        <taxon>Pseudomonadati</taxon>
        <taxon>Bacteroidota</taxon>
        <taxon>Sphingobacteriia</taxon>
        <taxon>Sphingobacteriales</taxon>
        <taxon>Sphingobacteriaceae</taxon>
        <taxon>Mucilaginibacter</taxon>
    </lineage>
</organism>
<dbReference type="EMBL" id="WWEO01000043">
    <property type="protein sequence ID" value="NCD70710.1"/>
    <property type="molecule type" value="Genomic_DNA"/>
</dbReference>
<evidence type="ECO:0000256" key="1">
    <source>
        <dbReference type="SAM" id="MobiDB-lite"/>
    </source>
</evidence>
<feature type="domain" description="AsmA" evidence="3">
    <location>
        <begin position="11"/>
        <end position="195"/>
    </location>
</feature>
<dbReference type="AlphaFoldDB" id="A0A965ZGR8"/>
<evidence type="ECO:0000313" key="5">
    <source>
        <dbReference type="Proteomes" id="UP000638732"/>
    </source>
</evidence>
<dbReference type="RefSeq" id="WP_166586668.1">
    <property type="nucleotide sequence ID" value="NZ_WWEO01000043.1"/>
</dbReference>
<evidence type="ECO:0000256" key="2">
    <source>
        <dbReference type="SAM" id="Phobius"/>
    </source>
</evidence>
<feature type="region of interest" description="Disordered" evidence="1">
    <location>
        <begin position="1021"/>
        <end position="1046"/>
    </location>
</feature>
<keyword evidence="2" id="KW-1133">Transmembrane helix</keyword>
<dbReference type="InterPro" id="IPR007844">
    <property type="entry name" value="AsmA"/>
</dbReference>
<keyword evidence="2" id="KW-0812">Transmembrane</keyword>
<dbReference type="InterPro" id="IPR052894">
    <property type="entry name" value="AsmA-related"/>
</dbReference>
<sequence>MASSVKRVLIKTLKITGITLAGLILIIFLLPTLFPQTITKKIQGWANGNINGNIAFSGTGLSFFKHFPALTLTLYDVNLKGSAPFQNDTLVATKELSLGIDLSSVFQQKITIDKIYLSNAFINIQVDSSGKPNYDIYKPGKQSSENPADTSGASLGIKQILIEKSRLVYNDQSLPMRINARDFNYQGSGDLTKDIFDLHTHTEIASVDFYYNHQPYILSKKVNADLVTRINTKSLAFIFQKNDLRINQLPVQFKGRFEFLKDGYDMDFKVDTHDAKLTDMFTAMPAEYQKMLANTSVDGIGNLQVSLIGKYIAATKTMPNLSMNFKVRNGFVANKQAPAPVKNLYLNFQTSLPGLNPDSLYVNVDSIYFNIGKDYFSSIIRVKGVKEPDIYARINTELDLEQWDKAFGVKPIDVKGRYSLHLLAEGKYAKNVQITGGLRKRRDTVITSIPKFTLRSTFSNGYFKYAGMPQALSNISFNVNASCPDHNYKHVSLAMDNINATLLDNYIKGYFKLANAADFPIDAQLKTKFNLDDVKKFYPIDTLGVDLKGNLDVDLTSKGNYIPAKKHFPLTVANFKVADGSIKTKYYPHPIEKIQVNANVVNNTGTVGGTKIIIKPISFEFEGEPFMLKANLHNFSNLEYNIYSKGIINVGKIYKVFALKGYDVNGTIAANVSLKGKQSDVTAGRYDQLANKGTLRVNNVSFTTELFPKPFTISKGLFSFNKDKMQFDEFTAHYGKSQIVLNGALSNVINYALKPDASLKGDFNFNSDLLIVDDFMAYAPSGQPDEVKTTTATGVVMVPKNLDLNFTANVKTVKYNGLIIKDAKSQMTINNGAINLKQTGFNLIGAPIAMDADYTSTSPQKAFFNYHISATDFDIKKAYNQIKLFHDMATSAASAEGLVSLDYKLSGRLNANMQPVYPSLKGGGVLSAKQLKMKGFKLFNAMGKSTGKDSISKNPDVSKVELKTTIANNIITIERTKMRMAGFRARFEGQVGLNKSLNLKFRLGLPPLGIIGIPMTITGTQDKPRIRVGNGKKEDELQGTADDNDN</sequence>
<dbReference type="GO" id="GO:0005886">
    <property type="term" value="C:plasma membrane"/>
    <property type="evidence" value="ECO:0007669"/>
    <property type="project" value="TreeGrafter"/>
</dbReference>
<proteinExistence type="predicted"/>
<name>A0A965ZGR8_9SPHI</name>
<keyword evidence="5" id="KW-1185">Reference proteome</keyword>
<accession>A0A965ZGR8</accession>
<comment type="caution">
    <text evidence="4">The sequence shown here is derived from an EMBL/GenBank/DDBJ whole genome shotgun (WGS) entry which is preliminary data.</text>
</comment>
<dbReference type="Proteomes" id="UP000638732">
    <property type="component" value="Unassembled WGS sequence"/>
</dbReference>
<evidence type="ECO:0000313" key="4">
    <source>
        <dbReference type="EMBL" id="NCD70710.1"/>
    </source>
</evidence>
<reference evidence="4" key="1">
    <citation type="submission" date="2020-01" db="EMBL/GenBank/DDBJ databases">
        <authorList>
            <person name="Seo Y.L."/>
        </authorList>
    </citation>
    <scope>NUCLEOTIDE SEQUENCE</scope>
    <source>
        <strain evidence="4">R11</strain>
    </source>
</reference>
<feature type="transmembrane region" description="Helical" evidence="2">
    <location>
        <begin position="12"/>
        <end position="34"/>
    </location>
</feature>
<dbReference type="Pfam" id="PF05170">
    <property type="entry name" value="AsmA"/>
    <property type="match status" value="1"/>
</dbReference>
<gene>
    <name evidence="4" type="ORF">GSY63_15180</name>
</gene>
<dbReference type="PANTHER" id="PTHR30441">
    <property type="entry name" value="DUF748 DOMAIN-CONTAINING PROTEIN"/>
    <property type="match status" value="1"/>
</dbReference>
<dbReference type="PANTHER" id="PTHR30441:SF8">
    <property type="entry name" value="DUF748 DOMAIN-CONTAINING PROTEIN"/>
    <property type="match status" value="1"/>
</dbReference>
<evidence type="ECO:0000259" key="3">
    <source>
        <dbReference type="Pfam" id="PF05170"/>
    </source>
</evidence>
<reference evidence="4" key="2">
    <citation type="submission" date="2020-10" db="EMBL/GenBank/DDBJ databases">
        <title>Mucilaginibacter sp. nov., isolated from soil.</title>
        <authorList>
            <person name="Jeon C.O."/>
        </authorList>
    </citation>
    <scope>NUCLEOTIDE SEQUENCE</scope>
    <source>
        <strain evidence="4">R11</strain>
    </source>
</reference>
<protein>
    <submittedName>
        <fullName evidence="4">AsmA family protein</fullName>
    </submittedName>
</protein>
<keyword evidence="2" id="KW-0472">Membrane</keyword>
<dbReference type="GO" id="GO:0090313">
    <property type="term" value="P:regulation of protein targeting to membrane"/>
    <property type="evidence" value="ECO:0007669"/>
    <property type="project" value="TreeGrafter"/>
</dbReference>